<evidence type="ECO:0000256" key="1">
    <source>
        <dbReference type="ARBA" id="ARBA00004383"/>
    </source>
</evidence>
<evidence type="ECO:0000313" key="14">
    <source>
        <dbReference type="Proteomes" id="UP001479520"/>
    </source>
</evidence>
<dbReference type="PANTHER" id="PTHR33446:SF11">
    <property type="entry name" value="TONB3"/>
    <property type="match status" value="1"/>
</dbReference>
<dbReference type="Gene3D" id="3.30.1150.10">
    <property type="match status" value="1"/>
</dbReference>
<keyword evidence="8 11" id="KW-1133">Transmembrane helix</keyword>
<dbReference type="InterPro" id="IPR006260">
    <property type="entry name" value="TonB/TolA_C"/>
</dbReference>
<dbReference type="RefSeq" id="WP_341744041.1">
    <property type="nucleotide sequence ID" value="NZ_CP151406.1"/>
</dbReference>
<dbReference type="PANTHER" id="PTHR33446">
    <property type="entry name" value="PROTEIN TONB-RELATED"/>
    <property type="match status" value="1"/>
</dbReference>
<evidence type="ECO:0000256" key="9">
    <source>
        <dbReference type="ARBA" id="ARBA00023136"/>
    </source>
</evidence>
<dbReference type="EMBL" id="CP151406">
    <property type="protein sequence ID" value="WZJ22125.1"/>
    <property type="molecule type" value="Genomic_DNA"/>
</dbReference>
<evidence type="ECO:0000256" key="10">
    <source>
        <dbReference type="SAM" id="MobiDB-lite"/>
    </source>
</evidence>
<dbReference type="Pfam" id="PF03544">
    <property type="entry name" value="TonB_C"/>
    <property type="match status" value="1"/>
</dbReference>
<keyword evidence="3" id="KW-0813">Transport</keyword>
<comment type="similarity">
    <text evidence="2">Belongs to the TonB family.</text>
</comment>
<evidence type="ECO:0000256" key="3">
    <source>
        <dbReference type="ARBA" id="ARBA00022448"/>
    </source>
</evidence>
<feature type="compositionally biased region" description="Polar residues" evidence="10">
    <location>
        <begin position="88"/>
        <end position="99"/>
    </location>
</feature>
<evidence type="ECO:0000256" key="7">
    <source>
        <dbReference type="ARBA" id="ARBA00022927"/>
    </source>
</evidence>
<feature type="domain" description="TonB C-terminal" evidence="12">
    <location>
        <begin position="204"/>
        <end position="264"/>
    </location>
</feature>
<evidence type="ECO:0000313" key="13">
    <source>
        <dbReference type="EMBL" id="WZJ22125.1"/>
    </source>
</evidence>
<feature type="region of interest" description="Disordered" evidence="10">
    <location>
        <begin position="62"/>
        <end position="99"/>
    </location>
</feature>
<keyword evidence="14" id="KW-1185">Reference proteome</keyword>
<dbReference type="NCBIfam" id="TIGR01352">
    <property type="entry name" value="tonB_Cterm"/>
    <property type="match status" value="1"/>
</dbReference>
<protein>
    <submittedName>
        <fullName evidence="13">TonB family protein</fullName>
    </submittedName>
</protein>
<gene>
    <name evidence="13" type="ORF">AADV58_02955</name>
</gene>
<evidence type="ECO:0000256" key="5">
    <source>
        <dbReference type="ARBA" id="ARBA00022519"/>
    </source>
</evidence>
<dbReference type="InterPro" id="IPR037682">
    <property type="entry name" value="TonB_C"/>
</dbReference>
<evidence type="ECO:0000259" key="12">
    <source>
        <dbReference type="Pfam" id="PF03544"/>
    </source>
</evidence>
<dbReference type="Proteomes" id="UP001479520">
    <property type="component" value="Chromosome"/>
</dbReference>
<evidence type="ECO:0000256" key="6">
    <source>
        <dbReference type="ARBA" id="ARBA00022692"/>
    </source>
</evidence>
<accession>A0ABZ2XL81</accession>
<feature type="transmembrane region" description="Helical" evidence="11">
    <location>
        <begin position="15"/>
        <end position="36"/>
    </location>
</feature>
<organism evidence="13 14">
    <name type="scientific">Azonexus hydrophilus</name>
    <dbReference type="NCBI Taxonomy" id="418702"/>
    <lineage>
        <taxon>Bacteria</taxon>
        <taxon>Pseudomonadati</taxon>
        <taxon>Pseudomonadota</taxon>
        <taxon>Betaproteobacteria</taxon>
        <taxon>Rhodocyclales</taxon>
        <taxon>Azonexaceae</taxon>
        <taxon>Azonexus</taxon>
    </lineage>
</organism>
<evidence type="ECO:0000256" key="11">
    <source>
        <dbReference type="SAM" id="Phobius"/>
    </source>
</evidence>
<keyword evidence="7" id="KW-0653">Protein transport</keyword>
<evidence type="ECO:0000256" key="2">
    <source>
        <dbReference type="ARBA" id="ARBA00006555"/>
    </source>
</evidence>
<evidence type="ECO:0000256" key="4">
    <source>
        <dbReference type="ARBA" id="ARBA00022475"/>
    </source>
</evidence>
<comment type="subcellular location">
    <subcellularLocation>
        <location evidence="1">Cell inner membrane</location>
        <topology evidence="1">Single-pass membrane protein</topology>
        <orientation evidence="1">Periplasmic side</orientation>
    </subcellularLocation>
</comment>
<reference evidence="13 14" key="1">
    <citation type="submission" date="2024-04" db="EMBL/GenBank/DDBJ databases">
        <title>Dissimilatory iodate-reducing microorganisms contribute to the enrichment of iodine in groundwater.</title>
        <authorList>
            <person name="Jiang Z."/>
        </authorList>
    </citation>
    <scope>NUCLEOTIDE SEQUENCE [LARGE SCALE GENOMIC DNA]</scope>
    <source>
        <strain evidence="13 14">NCP973</strain>
    </source>
</reference>
<keyword evidence="5" id="KW-0997">Cell inner membrane</keyword>
<keyword evidence="6 11" id="KW-0812">Transmembrane</keyword>
<keyword evidence="9 11" id="KW-0472">Membrane</keyword>
<evidence type="ECO:0000256" key="8">
    <source>
        <dbReference type="ARBA" id="ARBA00022989"/>
    </source>
</evidence>
<sequence length="291" mass="32034">MRLISYRAPGNDRRLWVAIGVSLLVHALLLSLHFAFPEASQVAREKALDIILVNARSQRPPSDAQALAQANLDGGGNTDADRRARTPLPSTHQQVDGSDLQQMRKRVQELEAAQQKMLTQAASLAKVATAETRSDQPVPSPLSGRDLADAARAMARLEGEIAKMVDEYNKRPQKKFVGARAQEYALAPYFDAWKQKVERIGTLNYPDAARGKLYGRVTVFVELRVEDGSLFNAEISRSSGHKVLDQAAMRILRMAAPFGPIPREAMGGATILSFVREWDFVPGDTLDSSSR</sequence>
<proteinExistence type="inferred from homology"/>
<keyword evidence="4" id="KW-1003">Cell membrane</keyword>
<dbReference type="SUPFAM" id="SSF74653">
    <property type="entry name" value="TolA/TonB C-terminal domain"/>
    <property type="match status" value="1"/>
</dbReference>
<name>A0ABZ2XL81_9RHOO</name>
<dbReference type="InterPro" id="IPR051045">
    <property type="entry name" value="TonB-dependent_transducer"/>
</dbReference>